<dbReference type="InterPro" id="IPR049142">
    <property type="entry name" value="MS_channel_1st"/>
</dbReference>
<dbReference type="Pfam" id="PF21088">
    <property type="entry name" value="MS_channel_1st"/>
    <property type="match status" value="1"/>
</dbReference>
<dbReference type="EMBL" id="AP024525">
    <property type="protein sequence ID" value="BCT76486.1"/>
    <property type="molecule type" value="Genomic_DNA"/>
</dbReference>
<dbReference type="Proteomes" id="UP001319861">
    <property type="component" value="Chromosome"/>
</dbReference>
<gene>
    <name evidence="11" type="ORF">SCMU_23280</name>
</gene>
<dbReference type="InterPro" id="IPR006685">
    <property type="entry name" value="MscS_channel_2nd"/>
</dbReference>
<evidence type="ECO:0000256" key="1">
    <source>
        <dbReference type="ARBA" id="ARBA00004651"/>
    </source>
</evidence>
<dbReference type="PANTHER" id="PTHR30460">
    <property type="entry name" value="MODERATE CONDUCTANCE MECHANOSENSITIVE CHANNEL YBIO"/>
    <property type="match status" value="1"/>
</dbReference>
<evidence type="ECO:0000256" key="6">
    <source>
        <dbReference type="ARBA" id="ARBA00023136"/>
    </source>
</evidence>
<feature type="transmembrane region" description="Helical" evidence="8">
    <location>
        <begin position="134"/>
        <end position="152"/>
    </location>
</feature>
<feature type="domain" description="Mechanosensitive ion channel transmembrane helices 2/3" evidence="10">
    <location>
        <begin position="113"/>
        <end position="153"/>
    </location>
</feature>
<evidence type="ECO:0000256" key="3">
    <source>
        <dbReference type="ARBA" id="ARBA00022475"/>
    </source>
</evidence>
<evidence type="ECO:0000259" key="10">
    <source>
        <dbReference type="Pfam" id="PF21088"/>
    </source>
</evidence>
<dbReference type="SUPFAM" id="SSF50182">
    <property type="entry name" value="Sm-like ribonucleoproteins"/>
    <property type="match status" value="1"/>
</dbReference>
<evidence type="ECO:0000256" key="8">
    <source>
        <dbReference type="SAM" id="Phobius"/>
    </source>
</evidence>
<keyword evidence="5 8" id="KW-1133">Transmembrane helix</keyword>
<dbReference type="InterPro" id="IPR011014">
    <property type="entry name" value="MscS_channel_TM-2"/>
</dbReference>
<evidence type="ECO:0000256" key="7">
    <source>
        <dbReference type="SAM" id="MobiDB-lite"/>
    </source>
</evidence>
<organism evidence="11 12">
    <name type="scientific">Sinomonas cyclohexanicum</name>
    <name type="common">Corynebacterium cyclohexanicum</name>
    <dbReference type="NCBI Taxonomy" id="322009"/>
    <lineage>
        <taxon>Bacteria</taxon>
        <taxon>Bacillati</taxon>
        <taxon>Actinomycetota</taxon>
        <taxon>Actinomycetes</taxon>
        <taxon>Micrococcales</taxon>
        <taxon>Micrococcaceae</taxon>
        <taxon>Sinomonas</taxon>
    </lineage>
</organism>
<proteinExistence type="inferred from homology"/>
<feature type="transmembrane region" description="Helical" evidence="8">
    <location>
        <begin position="44"/>
        <end position="65"/>
    </location>
</feature>
<feature type="domain" description="Mechanosensitive ion channel MscS" evidence="9">
    <location>
        <begin position="155"/>
        <end position="218"/>
    </location>
</feature>
<dbReference type="InterPro" id="IPR010920">
    <property type="entry name" value="LSM_dom_sf"/>
</dbReference>
<dbReference type="PANTHER" id="PTHR30460:SF0">
    <property type="entry name" value="MODERATE CONDUCTANCE MECHANOSENSITIVE CHANNEL YBIO"/>
    <property type="match status" value="1"/>
</dbReference>
<evidence type="ECO:0000256" key="2">
    <source>
        <dbReference type="ARBA" id="ARBA00008017"/>
    </source>
</evidence>
<accession>A0ABN6FK90</accession>
<evidence type="ECO:0008006" key="13">
    <source>
        <dbReference type="Google" id="ProtNLM"/>
    </source>
</evidence>
<feature type="compositionally biased region" description="Polar residues" evidence="7">
    <location>
        <begin position="244"/>
        <end position="259"/>
    </location>
</feature>
<feature type="compositionally biased region" description="Low complexity" evidence="7">
    <location>
        <begin position="230"/>
        <end position="239"/>
    </location>
</feature>
<dbReference type="InterPro" id="IPR023408">
    <property type="entry name" value="MscS_beta-dom_sf"/>
</dbReference>
<comment type="similarity">
    <text evidence="2">Belongs to the MscS (TC 1.A.23) family.</text>
</comment>
<keyword evidence="4 8" id="KW-0812">Transmembrane</keyword>
<evidence type="ECO:0000313" key="12">
    <source>
        <dbReference type="Proteomes" id="UP001319861"/>
    </source>
</evidence>
<evidence type="ECO:0000259" key="9">
    <source>
        <dbReference type="Pfam" id="PF00924"/>
    </source>
</evidence>
<keyword evidence="6 8" id="KW-0472">Membrane</keyword>
<dbReference type="InterPro" id="IPR045276">
    <property type="entry name" value="YbiO_bact"/>
</dbReference>
<keyword evidence="3" id="KW-1003">Cell membrane</keyword>
<name>A0ABN6FK90_SINCY</name>
<dbReference type="Pfam" id="PF00924">
    <property type="entry name" value="MS_channel_2nd"/>
    <property type="match status" value="1"/>
</dbReference>
<comment type="subcellular location">
    <subcellularLocation>
        <location evidence="1">Cell membrane</location>
        <topology evidence="1">Multi-pass membrane protein</topology>
    </subcellularLocation>
</comment>
<feature type="transmembrane region" description="Helical" evidence="8">
    <location>
        <begin position="108"/>
        <end position="128"/>
    </location>
</feature>
<evidence type="ECO:0000313" key="11">
    <source>
        <dbReference type="EMBL" id="BCT76486.1"/>
    </source>
</evidence>
<protein>
    <recommendedName>
        <fullName evidence="13">Small conductance mechanosensitive channel</fullName>
    </recommendedName>
</protein>
<keyword evidence="12" id="KW-1185">Reference proteome</keyword>
<sequence length="259" mass="27189">MPFALSETLTAPASTTPSPSPSADPLPITSAQLDSAVSTFNERLLQVAIAIGVGLIVWLVATFLIRQVVKRILTGTALSQNRIFKWAAPALRALDSERRAQRARTIGSLLNSIVAVVITTLVVLYVLKALGVDLAPVLTSVGILGVAIGFGAQQLIRDFLAGIFITLEDQYGIGDFIETGAGEVAGTVESMGLRITRVRAEDGTIWYLRNGEILRVGNRSQGSYVPPVAPTAAPAGGAPEDNEGGSTAQDSNGGQHSRE</sequence>
<feature type="region of interest" description="Disordered" evidence="7">
    <location>
        <begin position="221"/>
        <end position="259"/>
    </location>
</feature>
<reference evidence="11 12" key="1">
    <citation type="journal article" date="2021" name="J. Biosci. Bioeng.">
        <title>Identification and characterization of a chc gene cluster responsible for the aromatization pathway of cyclohexanecarboxylate degradation in Sinomonas cyclohexanicum ATCC 51369.</title>
        <authorList>
            <person name="Yamamoto T."/>
            <person name="Hasegawa Y."/>
            <person name="Lau P.C.K."/>
            <person name="Iwaki H."/>
        </authorList>
    </citation>
    <scope>NUCLEOTIDE SEQUENCE [LARGE SCALE GENOMIC DNA]</scope>
    <source>
        <strain evidence="11 12">ATCC 51369</strain>
    </source>
</reference>
<evidence type="ECO:0000256" key="4">
    <source>
        <dbReference type="ARBA" id="ARBA00022692"/>
    </source>
</evidence>
<dbReference type="Gene3D" id="2.30.30.60">
    <property type="match status" value="1"/>
</dbReference>
<feature type="region of interest" description="Disordered" evidence="7">
    <location>
        <begin position="1"/>
        <end position="25"/>
    </location>
</feature>
<dbReference type="Gene3D" id="1.10.287.1260">
    <property type="match status" value="1"/>
</dbReference>
<evidence type="ECO:0000256" key="5">
    <source>
        <dbReference type="ARBA" id="ARBA00022989"/>
    </source>
</evidence>
<feature type="compositionally biased region" description="Low complexity" evidence="7">
    <location>
        <begin position="1"/>
        <end position="17"/>
    </location>
</feature>
<dbReference type="SUPFAM" id="SSF82861">
    <property type="entry name" value="Mechanosensitive channel protein MscS (YggB), transmembrane region"/>
    <property type="match status" value="1"/>
</dbReference>